<proteinExistence type="predicted"/>
<dbReference type="Proteomes" id="UP000634136">
    <property type="component" value="Unassembled WGS sequence"/>
</dbReference>
<reference evidence="1" key="1">
    <citation type="submission" date="2020-09" db="EMBL/GenBank/DDBJ databases">
        <title>Genome-Enabled Discovery of Anthraquinone Biosynthesis in Senna tora.</title>
        <authorList>
            <person name="Kang S.-H."/>
            <person name="Pandey R.P."/>
            <person name="Lee C.-M."/>
            <person name="Sim J.-S."/>
            <person name="Jeong J.-T."/>
            <person name="Choi B.-S."/>
            <person name="Jung M."/>
            <person name="Ginzburg D."/>
            <person name="Zhao K."/>
            <person name="Won S.Y."/>
            <person name="Oh T.-J."/>
            <person name="Yu Y."/>
            <person name="Kim N.-H."/>
            <person name="Lee O.R."/>
            <person name="Lee T.-H."/>
            <person name="Bashyal P."/>
            <person name="Kim T.-S."/>
            <person name="Lee W.-H."/>
            <person name="Kawkins C."/>
            <person name="Kim C.-K."/>
            <person name="Kim J.S."/>
            <person name="Ahn B.O."/>
            <person name="Rhee S.Y."/>
            <person name="Sohng J.K."/>
        </authorList>
    </citation>
    <scope>NUCLEOTIDE SEQUENCE</scope>
    <source>
        <tissue evidence="1">Leaf</tissue>
    </source>
</reference>
<organism evidence="1 2">
    <name type="scientific">Senna tora</name>
    <dbReference type="NCBI Taxonomy" id="362788"/>
    <lineage>
        <taxon>Eukaryota</taxon>
        <taxon>Viridiplantae</taxon>
        <taxon>Streptophyta</taxon>
        <taxon>Embryophyta</taxon>
        <taxon>Tracheophyta</taxon>
        <taxon>Spermatophyta</taxon>
        <taxon>Magnoliopsida</taxon>
        <taxon>eudicotyledons</taxon>
        <taxon>Gunneridae</taxon>
        <taxon>Pentapetalae</taxon>
        <taxon>rosids</taxon>
        <taxon>fabids</taxon>
        <taxon>Fabales</taxon>
        <taxon>Fabaceae</taxon>
        <taxon>Caesalpinioideae</taxon>
        <taxon>Cassia clade</taxon>
        <taxon>Senna</taxon>
    </lineage>
</organism>
<protein>
    <submittedName>
        <fullName evidence="1">Uncharacterized protein</fullName>
    </submittedName>
</protein>
<keyword evidence="2" id="KW-1185">Reference proteome</keyword>
<comment type="caution">
    <text evidence="1">The sequence shown here is derived from an EMBL/GenBank/DDBJ whole genome shotgun (WGS) entry which is preliminary data.</text>
</comment>
<dbReference type="EMBL" id="JAAIUW010000008">
    <property type="protein sequence ID" value="KAF7820874.1"/>
    <property type="molecule type" value="Genomic_DNA"/>
</dbReference>
<accession>A0A834TNQ1</accession>
<dbReference type="AlphaFoldDB" id="A0A834TNQ1"/>
<evidence type="ECO:0000313" key="1">
    <source>
        <dbReference type="EMBL" id="KAF7820874.1"/>
    </source>
</evidence>
<evidence type="ECO:0000313" key="2">
    <source>
        <dbReference type="Proteomes" id="UP000634136"/>
    </source>
</evidence>
<name>A0A834TNQ1_9FABA</name>
<sequence length="62" mass="7212">MARLSIRLVGASSKALSGTKCRHFFHRNFEHEETKTFSESQKHLLQRKDIITWGVVISNDRL</sequence>
<gene>
    <name evidence="1" type="ORF">G2W53_026329</name>
</gene>